<name>A0A3S0JAN3_9BURK</name>
<evidence type="ECO:0000256" key="2">
    <source>
        <dbReference type="ARBA" id="ARBA00023315"/>
    </source>
</evidence>
<dbReference type="AlphaFoldDB" id="A0A3S0JAN3"/>
<reference evidence="4 5" key="1">
    <citation type="submission" date="2018-12" db="EMBL/GenBank/DDBJ databases">
        <title>The genome of Variovorax gossypii DSM 100435.</title>
        <authorList>
            <person name="Gao J."/>
            <person name="Sun J."/>
        </authorList>
    </citation>
    <scope>NUCLEOTIDE SEQUENCE [LARGE SCALE GENOMIC DNA]</scope>
    <source>
        <strain evidence="4 5">DSM 100435</strain>
    </source>
</reference>
<evidence type="ECO:0000313" key="5">
    <source>
        <dbReference type="Proteomes" id="UP000267418"/>
    </source>
</evidence>
<dbReference type="CDD" id="cd04301">
    <property type="entry name" value="NAT_SF"/>
    <property type="match status" value="1"/>
</dbReference>
<evidence type="ECO:0000256" key="1">
    <source>
        <dbReference type="ARBA" id="ARBA00022679"/>
    </source>
</evidence>
<sequence>MTAASAQIEVFIADYLNAAHAAALVGLLDAYASDPAGGGQPLDASVRESLPAALAARPQAFSVLAYDAGQPVGLINCIEGFSTFAARPLVNVHDVVVLPSHRGQRVAQKMFARVEEEARRRGACKLTLEVLSGNAPALRAYEREGFAGYQLDPAFGTAVFLQKKL</sequence>
<comment type="caution">
    <text evidence="4">The sequence shown here is derived from an EMBL/GenBank/DDBJ whole genome shotgun (WGS) entry which is preliminary data.</text>
</comment>
<dbReference type="Proteomes" id="UP000267418">
    <property type="component" value="Unassembled WGS sequence"/>
</dbReference>
<proteinExistence type="predicted"/>
<evidence type="ECO:0000259" key="3">
    <source>
        <dbReference type="PROSITE" id="PS51186"/>
    </source>
</evidence>
<keyword evidence="2" id="KW-0012">Acyltransferase</keyword>
<dbReference type="OrthoDB" id="9799601at2"/>
<dbReference type="RefSeq" id="WP_126468482.1">
    <property type="nucleotide sequence ID" value="NZ_RXOE01000001.1"/>
</dbReference>
<organism evidence="4 5">
    <name type="scientific">Variovorax gossypii</name>
    <dbReference type="NCBI Taxonomy" id="1679495"/>
    <lineage>
        <taxon>Bacteria</taxon>
        <taxon>Pseudomonadati</taxon>
        <taxon>Pseudomonadota</taxon>
        <taxon>Betaproteobacteria</taxon>
        <taxon>Burkholderiales</taxon>
        <taxon>Comamonadaceae</taxon>
        <taxon>Variovorax</taxon>
    </lineage>
</organism>
<feature type="domain" description="N-acetyltransferase" evidence="3">
    <location>
        <begin position="13"/>
        <end position="165"/>
    </location>
</feature>
<dbReference type="PANTHER" id="PTHR43877">
    <property type="entry name" value="AMINOALKYLPHOSPHONATE N-ACETYLTRANSFERASE-RELATED-RELATED"/>
    <property type="match status" value="1"/>
</dbReference>
<dbReference type="InterPro" id="IPR000182">
    <property type="entry name" value="GNAT_dom"/>
</dbReference>
<keyword evidence="5" id="KW-1185">Reference proteome</keyword>
<dbReference type="Gene3D" id="3.40.630.30">
    <property type="match status" value="1"/>
</dbReference>
<dbReference type="EMBL" id="RXOE01000001">
    <property type="protein sequence ID" value="RTQ36433.1"/>
    <property type="molecule type" value="Genomic_DNA"/>
</dbReference>
<evidence type="ECO:0000313" key="4">
    <source>
        <dbReference type="EMBL" id="RTQ36433.1"/>
    </source>
</evidence>
<dbReference type="SUPFAM" id="SSF55729">
    <property type="entry name" value="Acyl-CoA N-acyltransferases (Nat)"/>
    <property type="match status" value="1"/>
</dbReference>
<dbReference type="PROSITE" id="PS51186">
    <property type="entry name" value="GNAT"/>
    <property type="match status" value="1"/>
</dbReference>
<dbReference type="GO" id="GO:0016747">
    <property type="term" value="F:acyltransferase activity, transferring groups other than amino-acyl groups"/>
    <property type="evidence" value="ECO:0007669"/>
    <property type="project" value="InterPro"/>
</dbReference>
<protein>
    <submittedName>
        <fullName evidence="4">GNAT family N-acetyltransferase</fullName>
    </submittedName>
</protein>
<gene>
    <name evidence="4" type="ORF">EJP69_01415</name>
</gene>
<dbReference type="Pfam" id="PF00583">
    <property type="entry name" value="Acetyltransf_1"/>
    <property type="match status" value="1"/>
</dbReference>
<keyword evidence="1 4" id="KW-0808">Transferase</keyword>
<dbReference type="InterPro" id="IPR050832">
    <property type="entry name" value="Bact_Acetyltransf"/>
</dbReference>
<dbReference type="PANTHER" id="PTHR43877:SF2">
    <property type="entry name" value="AMINOALKYLPHOSPHONATE N-ACETYLTRANSFERASE-RELATED"/>
    <property type="match status" value="1"/>
</dbReference>
<accession>A0A3S0JAN3</accession>
<dbReference type="InterPro" id="IPR016181">
    <property type="entry name" value="Acyl_CoA_acyltransferase"/>
</dbReference>